<dbReference type="Gene3D" id="3.80.10.10">
    <property type="entry name" value="Ribonuclease Inhibitor"/>
    <property type="match status" value="1"/>
</dbReference>
<dbReference type="EMBL" id="JAUUTY010000006">
    <property type="protein sequence ID" value="KAK1614259.1"/>
    <property type="molecule type" value="Genomic_DNA"/>
</dbReference>
<dbReference type="InterPro" id="IPR053781">
    <property type="entry name" value="F-box_AtFBL13-like"/>
</dbReference>
<dbReference type="Gene3D" id="1.20.1280.50">
    <property type="match status" value="1"/>
</dbReference>
<dbReference type="PANTHER" id="PTHR34223">
    <property type="entry name" value="OS11G0201299 PROTEIN"/>
    <property type="match status" value="1"/>
</dbReference>
<proteinExistence type="predicted"/>
<evidence type="ECO:0000313" key="3">
    <source>
        <dbReference type="Proteomes" id="UP001231189"/>
    </source>
</evidence>
<dbReference type="SUPFAM" id="SSF81383">
    <property type="entry name" value="F-box domain"/>
    <property type="match status" value="1"/>
</dbReference>
<dbReference type="InterPro" id="IPR032675">
    <property type="entry name" value="LRR_dom_sf"/>
</dbReference>
<keyword evidence="3" id="KW-1185">Reference proteome</keyword>
<reference evidence="2" key="1">
    <citation type="submission" date="2023-07" db="EMBL/GenBank/DDBJ databases">
        <title>A chromosome-level genome assembly of Lolium multiflorum.</title>
        <authorList>
            <person name="Chen Y."/>
            <person name="Copetti D."/>
            <person name="Kolliker R."/>
            <person name="Studer B."/>
        </authorList>
    </citation>
    <scope>NUCLEOTIDE SEQUENCE</scope>
    <source>
        <strain evidence="2">02402/16</strain>
        <tissue evidence="2">Leaf</tissue>
    </source>
</reference>
<dbReference type="InterPro" id="IPR036047">
    <property type="entry name" value="F-box-like_dom_sf"/>
</dbReference>
<gene>
    <name evidence="2" type="ORF">QYE76_019776</name>
</gene>
<dbReference type="InterPro" id="IPR001810">
    <property type="entry name" value="F-box_dom"/>
</dbReference>
<dbReference type="CDD" id="cd22160">
    <property type="entry name" value="F-box_AtFBL13-like"/>
    <property type="match status" value="1"/>
</dbReference>
<evidence type="ECO:0000259" key="1">
    <source>
        <dbReference type="Pfam" id="PF00646"/>
    </source>
</evidence>
<evidence type="ECO:0000313" key="2">
    <source>
        <dbReference type="EMBL" id="KAK1614259.1"/>
    </source>
</evidence>
<accession>A0AAD8R6D4</accession>
<dbReference type="InterPro" id="IPR053197">
    <property type="entry name" value="F-box_SCFL_complex_component"/>
</dbReference>
<name>A0AAD8R6D4_LOLMU</name>
<dbReference type="Proteomes" id="UP001231189">
    <property type="component" value="Unassembled WGS sequence"/>
</dbReference>
<dbReference type="PANTHER" id="PTHR34223:SF24">
    <property type="entry name" value="F-BOX DOMAIN-CONTAINING PROTEIN"/>
    <property type="match status" value="1"/>
</dbReference>
<feature type="domain" description="F-box" evidence="1">
    <location>
        <begin position="383"/>
        <end position="416"/>
    </location>
</feature>
<protein>
    <recommendedName>
        <fullName evidence="1">F-box domain-containing protein</fullName>
    </recommendedName>
</protein>
<dbReference type="Pfam" id="PF00646">
    <property type="entry name" value="F-box"/>
    <property type="match status" value="1"/>
</dbReference>
<comment type="caution">
    <text evidence="2">The sequence shown here is derived from an EMBL/GenBank/DDBJ whole genome shotgun (WGS) entry which is preliminary data.</text>
</comment>
<dbReference type="SUPFAM" id="SSF52047">
    <property type="entry name" value="RNI-like"/>
    <property type="match status" value="2"/>
</dbReference>
<organism evidence="2 3">
    <name type="scientific">Lolium multiflorum</name>
    <name type="common">Italian ryegrass</name>
    <name type="synonym">Lolium perenne subsp. multiflorum</name>
    <dbReference type="NCBI Taxonomy" id="4521"/>
    <lineage>
        <taxon>Eukaryota</taxon>
        <taxon>Viridiplantae</taxon>
        <taxon>Streptophyta</taxon>
        <taxon>Embryophyta</taxon>
        <taxon>Tracheophyta</taxon>
        <taxon>Spermatophyta</taxon>
        <taxon>Magnoliopsida</taxon>
        <taxon>Liliopsida</taxon>
        <taxon>Poales</taxon>
        <taxon>Poaceae</taxon>
        <taxon>BOP clade</taxon>
        <taxon>Pooideae</taxon>
        <taxon>Poodae</taxon>
        <taxon>Poeae</taxon>
        <taxon>Poeae Chloroplast Group 2 (Poeae type)</taxon>
        <taxon>Loliodinae</taxon>
        <taxon>Loliinae</taxon>
        <taxon>Lolium</taxon>
    </lineage>
</organism>
<dbReference type="AlphaFoldDB" id="A0AAD8R6D4"/>
<sequence>MEHLLILRERTDLDTVQIQFHGFCEEDEPRVNLWVRYAVMCKVRALTVHIDIGDLNLDDLPLVSRHLRTLDLHGVVLHKSFLDFASCPALEDLNMNNCSNFGANVSSRSLKHLSISYCSYDLDCRIHISTPCLVSLKIDHHSGRTPFLENMALIESAHVYLCEYCEDACLKYDDSGVFCGANNNACKNCVRIEDDCCRECVLLSGISNAKHLKLLSGSKTVIFARDLKHCPTFTKLKTLLLNEYWCEGPDLDPLACILKNSPVLEKLTLQLFSKGPTHKVEMKGTYSSVEGPAAISEHLNMVEVKCNVVDEKILKVLKFLTAFNIQVEKTEEVHPPILVFLATGSIGGQERSVDARHLFDGMPPRKERKSAPPVSGVDRIGALPDSILHHLLSFLPAQAAVRTCVLARRWHHLWRSTTGLRIVALDDDYYADVEELRKFVDHLLILRERTDLDSVEIEFYGFCEEDQPYVKTWVRFALMCKVRTLTLHVGASEYLDLDDLPLVSRHLRTLDLDGVGLKAAFLDFANCPVLENLKMTSCHICAGKMSSHSMKHLSITSCSSELDCRVRVSTPGLISLKLVEFSGRTPLLENMALLETAYVDLGQNYKDVCLNYHSGVSCGANNNACENCVAIKDNCSSDCVVLGGISSAKHLQLLSKSGNFIFARDLKHCPTFTKLKTLLLNGYWCKGPDLDPLACILKNSPVLEKLTLQLFSTGSNHKVVMKGSYSSMERPAAISEHLNIVEVKCNVVDEKILKVLKFLTSFNIRFGFL</sequence>